<dbReference type="WBParaSite" id="GPLIN_001382700">
    <property type="protein sequence ID" value="GPLIN_001382700"/>
    <property type="gene ID" value="GPLIN_001382700"/>
</dbReference>
<dbReference type="AlphaFoldDB" id="A0A183CLS1"/>
<reference evidence="2" key="2">
    <citation type="submission" date="2016-06" db="UniProtKB">
        <authorList>
            <consortium name="WormBaseParasite"/>
        </authorList>
    </citation>
    <scope>IDENTIFICATION</scope>
</reference>
<name>A0A183CLS1_GLOPA</name>
<evidence type="ECO:0000313" key="1">
    <source>
        <dbReference type="Proteomes" id="UP000050741"/>
    </source>
</evidence>
<proteinExistence type="predicted"/>
<accession>A0A183CLS1</accession>
<sequence length="187" mass="21868">MDLYLPHTYGSFATERRCNCGDSELFSIEMRRIECDFMPRYLKRGINVDRVAAGICSAAIRFFPAADCPRGVRDIASSAFDAMRPTWDQDLTHEALEVLYKCRLCRHEVHVTYEILGNGNASNDFGRYTDTYARPRVLDSGKNTSFVDIERVYRSMWTNHDFFNRNCKHWTDEITNRIWNLPSRNIF</sequence>
<dbReference type="Proteomes" id="UP000050741">
    <property type="component" value="Unassembled WGS sequence"/>
</dbReference>
<organism evidence="1 2">
    <name type="scientific">Globodera pallida</name>
    <name type="common">Potato cyst nematode worm</name>
    <name type="synonym">Heterodera pallida</name>
    <dbReference type="NCBI Taxonomy" id="36090"/>
    <lineage>
        <taxon>Eukaryota</taxon>
        <taxon>Metazoa</taxon>
        <taxon>Ecdysozoa</taxon>
        <taxon>Nematoda</taxon>
        <taxon>Chromadorea</taxon>
        <taxon>Rhabditida</taxon>
        <taxon>Tylenchina</taxon>
        <taxon>Tylenchomorpha</taxon>
        <taxon>Tylenchoidea</taxon>
        <taxon>Heteroderidae</taxon>
        <taxon>Heteroderinae</taxon>
        <taxon>Globodera</taxon>
    </lineage>
</organism>
<keyword evidence="1" id="KW-1185">Reference proteome</keyword>
<evidence type="ECO:0000313" key="2">
    <source>
        <dbReference type="WBParaSite" id="GPLIN_001382700"/>
    </source>
</evidence>
<reference evidence="1" key="1">
    <citation type="submission" date="2014-05" db="EMBL/GenBank/DDBJ databases">
        <title>The genome and life-stage specific transcriptomes of Globodera pallida elucidate key aspects of plant parasitism by a cyst nematode.</title>
        <authorList>
            <person name="Cotton J.A."/>
            <person name="Lilley C.J."/>
            <person name="Jones L.M."/>
            <person name="Kikuchi T."/>
            <person name="Reid A.J."/>
            <person name="Thorpe P."/>
            <person name="Tsai I.J."/>
            <person name="Beasley H."/>
            <person name="Blok V."/>
            <person name="Cock P.J.A."/>
            <person name="Van den Akker S.E."/>
            <person name="Holroyd N."/>
            <person name="Hunt M."/>
            <person name="Mantelin S."/>
            <person name="Naghra H."/>
            <person name="Pain A."/>
            <person name="Palomares-Rius J.E."/>
            <person name="Zarowiecki M."/>
            <person name="Berriman M."/>
            <person name="Jones J.T."/>
            <person name="Urwin P.E."/>
        </authorList>
    </citation>
    <scope>NUCLEOTIDE SEQUENCE [LARGE SCALE GENOMIC DNA]</scope>
    <source>
        <strain evidence="1">Lindley</strain>
    </source>
</reference>
<protein>
    <submittedName>
        <fullName evidence="2">PPPDE domain-containing protein</fullName>
    </submittedName>
</protein>